<dbReference type="Pfam" id="PF13499">
    <property type="entry name" value="EF-hand_7"/>
    <property type="match status" value="2"/>
</dbReference>
<dbReference type="InterPro" id="IPR011992">
    <property type="entry name" value="EF-hand-dom_pair"/>
</dbReference>
<reference evidence="5" key="1">
    <citation type="journal article" date="2023" name="G3 (Bethesda)">
        <title>Whole genome assembly and annotation of the endangered Caribbean coral Acropora cervicornis.</title>
        <authorList>
            <person name="Selwyn J.D."/>
            <person name="Vollmer S.V."/>
        </authorList>
    </citation>
    <scope>NUCLEOTIDE SEQUENCE</scope>
    <source>
        <strain evidence="5">K2</strain>
    </source>
</reference>
<evidence type="ECO:0000256" key="2">
    <source>
        <dbReference type="ARBA" id="ARBA00022737"/>
    </source>
</evidence>
<dbReference type="PRINTS" id="PR00450">
    <property type="entry name" value="RECOVERIN"/>
</dbReference>
<dbReference type="CDD" id="cd00051">
    <property type="entry name" value="EFh"/>
    <property type="match status" value="2"/>
</dbReference>
<evidence type="ECO:0000313" key="6">
    <source>
        <dbReference type="Proteomes" id="UP001249851"/>
    </source>
</evidence>
<feature type="domain" description="EF-hand" evidence="4">
    <location>
        <begin position="15"/>
        <end position="50"/>
    </location>
</feature>
<dbReference type="FunFam" id="1.10.238.10:FF:000181">
    <property type="entry name" value="CALML5 isoform 1"/>
    <property type="match status" value="1"/>
</dbReference>
<comment type="caution">
    <text evidence="5">The sequence shown here is derived from an EMBL/GenBank/DDBJ whole genome shotgun (WGS) entry which is preliminary data.</text>
</comment>
<sequence>MTDMAESKDSHLTEEQVEEFKKAFLLFDKDGNGRITADELIDVMTSLGQKPSENEVDAMIRKADQDGDGSIDFMEFLDVMASKMGENSFEDDLRDAFLIFDRDSNGYISKRELTFVMTSLGEHITDTAIEKMIKEVDLDGDGRVNYEEFLRLMKK</sequence>
<dbReference type="PROSITE" id="PS50222">
    <property type="entry name" value="EF_HAND_2"/>
    <property type="match status" value="4"/>
</dbReference>
<reference evidence="5" key="2">
    <citation type="journal article" date="2023" name="Science">
        <title>Genomic signatures of disease resistance in endangered staghorn corals.</title>
        <authorList>
            <person name="Vollmer S.V."/>
            <person name="Selwyn J.D."/>
            <person name="Despard B.A."/>
            <person name="Roesel C.L."/>
        </authorList>
    </citation>
    <scope>NUCLEOTIDE SEQUENCE</scope>
    <source>
        <strain evidence="5">K2</strain>
    </source>
</reference>
<dbReference type="AlphaFoldDB" id="A0AAD9QWL5"/>
<dbReference type="SUPFAM" id="SSF47473">
    <property type="entry name" value="EF-hand"/>
    <property type="match status" value="1"/>
</dbReference>
<dbReference type="Gene3D" id="1.10.238.10">
    <property type="entry name" value="EF-hand"/>
    <property type="match status" value="2"/>
</dbReference>
<dbReference type="FunFam" id="1.10.238.10:FF:000251">
    <property type="entry name" value="Calmodulin-related protein 97A"/>
    <property type="match status" value="1"/>
</dbReference>
<dbReference type="GO" id="GO:0005509">
    <property type="term" value="F:calcium ion binding"/>
    <property type="evidence" value="ECO:0007669"/>
    <property type="project" value="InterPro"/>
</dbReference>
<dbReference type="InterPro" id="IPR018247">
    <property type="entry name" value="EF_Hand_1_Ca_BS"/>
</dbReference>
<evidence type="ECO:0000256" key="3">
    <source>
        <dbReference type="ARBA" id="ARBA00022837"/>
    </source>
</evidence>
<organism evidence="5 6">
    <name type="scientific">Acropora cervicornis</name>
    <name type="common">Staghorn coral</name>
    <dbReference type="NCBI Taxonomy" id="6130"/>
    <lineage>
        <taxon>Eukaryota</taxon>
        <taxon>Metazoa</taxon>
        <taxon>Cnidaria</taxon>
        <taxon>Anthozoa</taxon>
        <taxon>Hexacorallia</taxon>
        <taxon>Scleractinia</taxon>
        <taxon>Astrocoeniina</taxon>
        <taxon>Acroporidae</taxon>
        <taxon>Acropora</taxon>
    </lineage>
</organism>
<keyword evidence="6" id="KW-1185">Reference proteome</keyword>
<keyword evidence="2" id="KW-0677">Repeat</keyword>
<dbReference type="GO" id="GO:0016460">
    <property type="term" value="C:myosin II complex"/>
    <property type="evidence" value="ECO:0007669"/>
    <property type="project" value="TreeGrafter"/>
</dbReference>
<dbReference type="Proteomes" id="UP001249851">
    <property type="component" value="Unassembled WGS sequence"/>
</dbReference>
<dbReference type="PANTHER" id="PTHR23048:SF59">
    <property type="entry name" value="EF-HAND SUPERFAMILY PROTEIN"/>
    <property type="match status" value="1"/>
</dbReference>
<keyword evidence="1" id="KW-0479">Metal-binding</keyword>
<proteinExistence type="predicted"/>
<evidence type="ECO:0000313" key="5">
    <source>
        <dbReference type="EMBL" id="KAK2568873.1"/>
    </source>
</evidence>
<dbReference type="InterPro" id="IPR050230">
    <property type="entry name" value="CALM/Myosin/TropC-like"/>
</dbReference>
<gene>
    <name evidence="5" type="ORF">P5673_006936</name>
</gene>
<dbReference type="PROSITE" id="PS00018">
    <property type="entry name" value="EF_HAND_1"/>
    <property type="match status" value="4"/>
</dbReference>
<dbReference type="EMBL" id="JARQWQ010000011">
    <property type="protein sequence ID" value="KAK2568873.1"/>
    <property type="molecule type" value="Genomic_DNA"/>
</dbReference>
<evidence type="ECO:0000256" key="1">
    <source>
        <dbReference type="ARBA" id="ARBA00022723"/>
    </source>
</evidence>
<dbReference type="PANTHER" id="PTHR23048">
    <property type="entry name" value="MYOSIN LIGHT CHAIN 1, 3"/>
    <property type="match status" value="1"/>
</dbReference>
<feature type="domain" description="EF-hand" evidence="4">
    <location>
        <begin position="124"/>
        <end position="155"/>
    </location>
</feature>
<protein>
    <submittedName>
        <fullName evidence="5">Calmodulin</fullName>
    </submittedName>
</protein>
<evidence type="ECO:0000259" key="4">
    <source>
        <dbReference type="PROSITE" id="PS50222"/>
    </source>
</evidence>
<feature type="domain" description="EF-hand" evidence="4">
    <location>
        <begin position="51"/>
        <end position="86"/>
    </location>
</feature>
<dbReference type="InterPro" id="IPR002048">
    <property type="entry name" value="EF_hand_dom"/>
</dbReference>
<keyword evidence="3" id="KW-0106">Calcium</keyword>
<name>A0AAD9QWL5_ACRCE</name>
<feature type="domain" description="EF-hand" evidence="4">
    <location>
        <begin position="88"/>
        <end position="123"/>
    </location>
</feature>
<dbReference type="SMART" id="SM00054">
    <property type="entry name" value="EFh"/>
    <property type="match status" value="4"/>
</dbReference>
<accession>A0AAD9QWL5</accession>